<dbReference type="Proteomes" id="UP000070700">
    <property type="component" value="Unassembled WGS sequence"/>
</dbReference>
<dbReference type="InParanoid" id="A0A194XTV8"/>
<feature type="region of interest" description="Disordered" evidence="1">
    <location>
        <begin position="787"/>
        <end position="891"/>
    </location>
</feature>
<dbReference type="AlphaFoldDB" id="A0A194XTV8"/>
<reference evidence="2 3" key="1">
    <citation type="submission" date="2015-10" db="EMBL/GenBank/DDBJ databases">
        <title>Full genome of DAOMC 229536 Phialocephala scopiformis, a fungal endophyte of spruce producing the potent anti-insectan compound rugulosin.</title>
        <authorList>
            <consortium name="DOE Joint Genome Institute"/>
            <person name="Walker A.K."/>
            <person name="Frasz S.L."/>
            <person name="Seifert K.A."/>
            <person name="Miller J.D."/>
            <person name="Mondo S.J."/>
            <person name="Labutti K."/>
            <person name="Lipzen A."/>
            <person name="Dockter R."/>
            <person name="Kennedy M."/>
            <person name="Grigoriev I.V."/>
            <person name="Spatafora J.W."/>
        </authorList>
    </citation>
    <scope>NUCLEOTIDE SEQUENCE [LARGE SCALE GENOMIC DNA]</scope>
    <source>
        <strain evidence="2 3">CBS 120377</strain>
    </source>
</reference>
<feature type="compositionally biased region" description="Basic and acidic residues" evidence="1">
    <location>
        <begin position="882"/>
        <end position="891"/>
    </location>
</feature>
<keyword evidence="3" id="KW-1185">Reference proteome</keyword>
<organism evidence="2 3">
    <name type="scientific">Mollisia scopiformis</name>
    <name type="common">Conifer needle endophyte fungus</name>
    <name type="synonym">Phialocephala scopiformis</name>
    <dbReference type="NCBI Taxonomy" id="149040"/>
    <lineage>
        <taxon>Eukaryota</taxon>
        <taxon>Fungi</taxon>
        <taxon>Dikarya</taxon>
        <taxon>Ascomycota</taxon>
        <taxon>Pezizomycotina</taxon>
        <taxon>Leotiomycetes</taxon>
        <taxon>Helotiales</taxon>
        <taxon>Mollisiaceae</taxon>
        <taxon>Mollisia</taxon>
    </lineage>
</organism>
<protein>
    <recommendedName>
        <fullName evidence="4">Pentatricopeptide repeat domain-containing protein</fullName>
    </recommendedName>
</protein>
<gene>
    <name evidence="2" type="ORF">LY89DRAFT_713660</name>
</gene>
<dbReference type="GeneID" id="28827794"/>
<dbReference type="KEGG" id="psco:LY89DRAFT_713660"/>
<accession>A0A194XTV8</accession>
<dbReference type="RefSeq" id="XP_018077492.1">
    <property type="nucleotide sequence ID" value="XM_018218068.1"/>
</dbReference>
<evidence type="ECO:0000313" key="2">
    <source>
        <dbReference type="EMBL" id="KUJ23137.1"/>
    </source>
</evidence>
<evidence type="ECO:0000256" key="1">
    <source>
        <dbReference type="SAM" id="MobiDB-lite"/>
    </source>
</evidence>
<sequence length="891" mass="101813">MQLLWSRAAQARSSCRCSSCLHTATTLARRTTTAASKRRLKISDVFTACYSTILATAAFADAKVKEERRKEWDRLIEEVKTPSKRGKNAGKGLDGDSKPEIDDWEVQKSHGSTIEVAEVPFSSYKPVKDLSSTTRYSPLQDHSLDAWGLPPRTKVPPVGEKLQSLDWKLRNSTAERIVARDVDSIHQSGLDREGQFIDDMFDADLWNREPRTPLHIEKYEEMVMNLVNKILQESKVFSSSIQPEGYRALKIQQQLSEMAQRFVALDIGVSRVPTFNYDDIDAVNDQRKMLHHSIWALCFSASRRQTDINVTVAKICYNLLISTAPPSITTYNILLNEFLNLKRLDLAQIVVDSFFHESRFKPNKRTIRLILDHYRAKSDFEGFHDVIQRMRGTKGDMRIHMRQLFFLSEFPVKTWALNNNVIHRNGFLRQKAPRSRPVFNSLILGSLEFQSIRGAVRYARAALREGHAISAETLCAVIKRIVDKLDAYAGLSLLRAILAQWEDGSIVAITVYSKDLRYQINQLLLLCSINPTKPSSRTLPPRVSSTAISNLLWRMQLGTIADAIERSANFLLQLDACLGMSGLDFSYTEIQPYCATQDTAPQRLEWAAQISRKYTRIEKARRNRTKQAERQGWRFRLQVLEKMVDEAPKSMLPLEAEILEMHVVTRKIELQSLLVKTIPMDLSAAEKYVRALTTSSARPPLSAEYPMFQVSKSQNLVQDPISYLETKLFNSTETEWHRRLMRELHTTDSPSRRKALTMQRIEHIRHLLDRYLDPEAGQHVMALRSTVQKEPEELANPDSKSTQWPSKKRLPGETRIDHDGRRRQERLQEAKQSSRTQHESDKKQAATQVLSLEDEQTSVPTVGLEERKTSLPPAGLLPLDPFSKRIDLAVG</sequence>
<feature type="compositionally biased region" description="Basic and acidic residues" evidence="1">
    <location>
        <begin position="810"/>
        <end position="829"/>
    </location>
</feature>
<feature type="region of interest" description="Disordered" evidence="1">
    <location>
        <begin position="81"/>
        <end position="100"/>
    </location>
</feature>
<proteinExistence type="predicted"/>
<dbReference type="OrthoDB" id="185373at2759"/>
<name>A0A194XTV8_MOLSC</name>
<dbReference type="InterPro" id="IPR011990">
    <property type="entry name" value="TPR-like_helical_dom_sf"/>
</dbReference>
<dbReference type="EMBL" id="KQ947405">
    <property type="protein sequence ID" value="KUJ23137.1"/>
    <property type="molecule type" value="Genomic_DNA"/>
</dbReference>
<evidence type="ECO:0000313" key="3">
    <source>
        <dbReference type="Proteomes" id="UP000070700"/>
    </source>
</evidence>
<evidence type="ECO:0008006" key="4">
    <source>
        <dbReference type="Google" id="ProtNLM"/>
    </source>
</evidence>
<dbReference type="Gene3D" id="1.25.40.10">
    <property type="entry name" value="Tetratricopeptide repeat domain"/>
    <property type="match status" value="1"/>
</dbReference>